<feature type="compositionally biased region" description="Polar residues" evidence="2">
    <location>
        <begin position="929"/>
        <end position="943"/>
    </location>
</feature>
<evidence type="ECO:0000256" key="3">
    <source>
        <dbReference type="SAM" id="Phobius"/>
    </source>
</evidence>
<evidence type="ECO:0000313" key="4">
    <source>
        <dbReference type="EMBL" id="KAH9517070.1"/>
    </source>
</evidence>
<feature type="compositionally biased region" description="Acidic residues" evidence="2">
    <location>
        <begin position="979"/>
        <end position="1011"/>
    </location>
</feature>
<comment type="caution">
    <text evidence="4">The sequence shown here is derived from an EMBL/GenBank/DDBJ whole genome shotgun (WGS) entry which is preliminary data.</text>
</comment>
<dbReference type="Proteomes" id="UP000790347">
    <property type="component" value="Unassembled WGS sequence"/>
</dbReference>
<protein>
    <submittedName>
        <fullName evidence="4">Uncharacterized protein</fullName>
    </submittedName>
</protein>
<keyword evidence="5" id="KW-1185">Reference proteome</keyword>
<dbReference type="EMBL" id="ASGP02000003">
    <property type="protein sequence ID" value="KAH9517070.1"/>
    <property type="molecule type" value="Genomic_DNA"/>
</dbReference>
<dbReference type="PANTHER" id="PTHR39952">
    <property type="entry name" value="FI02073P"/>
    <property type="match status" value="1"/>
</dbReference>
<feature type="transmembrane region" description="Helical" evidence="3">
    <location>
        <begin position="282"/>
        <end position="304"/>
    </location>
</feature>
<reference evidence="4" key="1">
    <citation type="submission" date="2013-05" db="EMBL/GenBank/DDBJ databases">
        <authorList>
            <person name="Yim A.K.Y."/>
            <person name="Chan T.F."/>
            <person name="Ji K.M."/>
            <person name="Liu X.Y."/>
            <person name="Zhou J.W."/>
            <person name="Li R.Q."/>
            <person name="Yang K.Y."/>
            <person name="Li J."/>
            <person name="Li M."/>
            <person name="Law P.T.W."/>
            <person name="Wu Y.L."/>
            <person name="Cai Z.L."/>
            <person name="Qin H."/>
            <person name="Bao Y."/>
            <person name="Leung R.K.K."/>
            <person name="Ng P.K.S."/>
            <person name="Zou J."/>
            <person name="Zhong X.J."/>
            <person name="Ran P.X."/>
            <person name="Zhong N.S."/>
            <person name="Liu Z.G."/>
            <person name="Tsui S.K.W."/>
        </authorList>
    </citation>
    <scope>NUCLEOTIDE SEQUENCE</scope>
    <source>
        <strain evidence="4">Derf</strain>
        <tissue evidence="4">Whole organism</tissue>
    </source>
</reference>
<feature type="compositionally biased region" description="Low complexity" evidence="2">
    <location>
        <begin position="1171"/>
        <end position="1188"/>
    </location>
</feature>
<keyword evidence="3" id="KW-1133">Transmembrane helix</keyword>
<feature type="transmembrane region" description="Helical" evidence="3">
    <location>
        <begin position="247"/>
        <end position="262"/>
    </location>
</feature>
<feature type="region of interest" description="Disordered" evidence="2">
    <location>
        <begin position="510"/>
        <end position="582"/>
    </location>
</feature>
<dbReference type="PANTHER" id="PTHR39952:SF1">
    <property type="match status" value="1"/>
</dbReference>
<feature type="compositionally biased region" description="Low complexity" evidence="2">
    <location>
        <begin position="557"/>
        <end position="582"/>
    </location>
</feature>
<feature type="coiled-coil region" evidence="1">
    <location>
        <begin position="1123"/>
        <end position="1150"/>
    </location>
</feature>
<feature type="compositionally biased region" description="Polar residues" evidence="2">
    <location>
        <begin position="542"/>
        <end position="551"/>
    </location>
</feature>
<feature type="region of interest" description="Disordered" evidence="2">
    <location>
        <begin position="973"/>
        <end position="1021"/>
    </location>
</feature>
<proteinExistence type="predicted"/>
<keyword evidence="3" id="KW-0812">Transmembrane</keyword>
<feature type="region of interest" description="Disordered" evidence="2">
    <location>
        <begin position="1168"/>
        <end position="1204"/>
    </location>
</feature>
<evidence type="ECO:0000256" key="2">
    <source>
        <dbReference type="SAM" id="MobiDB-lite"/>
    </source>
</evidence>
<feature type="region of interest" description="Disordered" evidence="2">
    <location>
        <begin position="325"/>
        <end position="354"/>
    </location>
</feature>
<sequence>MVKSSSTATTVSSSSSPQNMMAVATTISSTTTATTTTTTTMNKSNLVDHSKKLSSSLSSTTTRLTPSPSSWRHFFYILGIYRYVLLCLLFGCMSLIIGVALFLLGILFRSNTTSIHLIESVPLYMPSLILFCNGLSLVAFMNKNTRRLYLLKSVCGLYLLVTLLMIIIAITTSAIHLPRLHLHRECAYNVRIRACTCVLSHQQQQHLISIQNSNNIDDDNDDDGDADIPLSNPFRGNHLIEDYNDELILYLFVYLASSKHFTMEEIMNCDLIHGIIYDSLRVVFALSLLAIAISIFSMITLFQLSTHEKRKLCFNNQLAMARDHHRRQYQQAQQIHHSSRSHSPPVNHRSLTSDDDCLPTSMTTTATITAKQQTSTNQFCHPSLPTDFKCLSADFSSQDLLIDNHQNSIHQTFKSPTTISNTPGDDPELLLFSPTRKLEPQDKIWSSSHSTTNFAIPDIEQYQTSDKNDHQQSSGSNLRRYMSVILDTPSNVHSYVWRKLNSLKNIQKHNSTRDDMHTKFSQQQRKHHHLLPPPHISIPRFSVSQLSNMKTDNSKKSQSILQTASSSSSSSYSNASSSSLGSSSFIKNQTIRYQLNTANNVELLLPKESQLIFSQNSSVDLESGHQCLFEPNESLFNNVEQSRTDFTSKYSQSLQSDNSISKNESNDHSKWSKCLTNLANSFECIDEDEELAKGFVQPPTSTAQSTTTQPYISYFNPFESTSIIYDRSSIKEQSTLDNHPSDNEHHLFRLMDAENNRHQQNTQPNQQPSLVDVFTFASSGNSTEYHHQIYTTFEEAFKNYYDSQNRISNNYSNYYTLPLNKTNGHTAKDSRHRYHRQRNGGQSDRIVNGRQHRKNYSPSSQNAIGMSNPSAKQMAKHQESSPIVVNNHTEFTEEIPFHVAIIEPPEDYQNLFPSNKQQPEASETKKQQKVQSQTIDSNDLIQTNQLLPHPYRYWLEQMNQPKLDQILTDDKLNNPAFIGDDDDDDDDDDSCEDLENGDDDDEDDDDDEADGAGDTSTSQDIADFELELDEEPIKFVSEDDFKILVSNPSLKKLEDLFRSVDLGTINSVHHNQNEDKNQNNTIITRLPNTNQIPKPSETMNVPETILVEPLPIVETAAAVKSPIDLLEMNMNLLKRRVQEQMLNINNQNKNDCGFDGFRKGCFGDGDDNNDSSDTSTTGTASSLSSTCGDEQVNQDEESTDEEHSITAEYIKPPTPFTNYLFES</sequence>
<feature type="compositionally biased region" description="Polar residues" evidence="2">
    <location>
        <begin position="856"/>
        <end position="871"/>
    </location>
</feature>
<feature type="compositionally biased region" description="Polar residues" evidence="2">
    <location>
        <begin position="911"/>
        <end position="921"/>
    </location>
</feature>
<name>A0A922I459_DERFA</name>
<accession>A0A922I459</accession>
<evidence type="ECO:0000313" key="5">
    <source>
        <dbReference type="Proteomes" id="UP000790347"/>
    </source>
</evidence>
<keyword evidence="3" id="KW-0472">Membrane</keyword>
<evidence type="ECO:0000256" key="1">
    <source>
        <dbReference type="SAM" id="Coils"/>
    </source>
</evidence>
<feature type="region of interest" description="Disordered" evidence="2">
    <location>
        <begin position="824"/>
        <end position="881"/>
    </location>
</feature>
<feature type="transmembrane region" description="Helical" evidence="3">
    <location>
        <begin position="154"/>
        <end position="175"/>
    </location>
</feature>
<gene>
    <name evidence="4" type="ORF">DERF_007770</name>
</gene>
<dbReference type="AlphaFoldDB" id="A0A922I459"/>
<feature type="transmembrane region" description="Helical" evidence="3">
    <location>
        <begin position="123"/>
        <end position="142"/>
    </location>
</feature>
<keyword evidence="1" id="KW-0175">Coiled coil</keyword>
<reference evidence="4" key="2">
    <citation type="journal article" date="2022" name="Res Sq">
        <title>Comparative Genomics Reveals Insights into the Divergent Evolution of Astigmatic Mites and Household Pest Adaptations.</title>
        <authorList>
            <person name="Xiong Q."/>
            <person name="Wan A.T.-Y."/>
            <person name="Liu X.-Y."/>
            <person name="Fung C.S.-H."/>
            <person name="Xiao X."/>
            <person name="Malainual N."/>
            <person name="Hou J."/>
            <person name="Wang L."/>
            <person name="Wang M."/>
            <person name="Yang K."/>
            <person name="Cui Y."/>
            <person name="Leung E."/>
            <person name="Nong W."/>
            <person name="Shin S.-K."/>
            <person name="Au S."/>
            <person name="Jeong K.Y."/>
            <person name="Chew F.T."/>
            <person name="Hui J."/>
            <person name="Leung T.F."/>
            <person name="Tungtrongchitr A."/>
            <person name="Zhong N."/>
            <person name="Liu Z."/>
            <person name="Tsui S."/>
        </authorList>
    </citation>
    <scope>NUCLEOTIDE SEQUENCE</scope>
    <source>
        <strain evidence="4">Derf</strain>
        <tissue evidence="4">Whole organism</tissue>
    </source>
</reference>
<feature type="transmembrane region" description="Helical" evidence="3">
    <location>
        <begin position="80"/>
        <end position="108"/>
    </location>
</feature>
<feature type="region of interest" description="Disordered" evidence="2">
    <location>
        <begin position="908"/>
        <end position="943"/>
    </location>
</feature>
<organism evidence="4 5">
    <name type="scientific">Dermatophagoides farinae</name>
    <name type="common">American house dust mite</name>
    <dbReference type="NCBI Taxonomy" id="6954"/>
    <lineage>
        <taxon>Eukaryota</taxon>
        <taxon>Metazoa</taxon>
        <taxon>Ecdysozoa</taxon>
        <taxon>Arthropoda</taxon>
        <taxon>Chelicerata</taxon>
        <taxon>Arachnida</taxon>
        <taxon>Acari</taxon>
        <taxon>Acariformes</taxon>
        <taxon>Sarcoptiformes</taxon>
        <taxon>Astigmata</taxon>
        <taxon>Psoroptidia</taxon>
        <taxon>Analgoidea</taxon>
        <taxon>Pyroglyphidae</taxon>
        <taxon>Dermatophagoidinae</taxon>
        <taxon>Dermatophagoides</taxon>
    </lineage>
</organism>
<feature type="compositionally biased region" description="Polar residues" evidence="2">
    <location>
        <begin position="329"/>
        <end position="344"/>
    </location>
</feature>